<evidence type="ECO:0000256" key="4">
    <source>
        <dbReference type="ARBA" id="ARBA00022692"/>
    </source>
</evidence>
<evidence type="ECO:0000256" key="5">
    <source>
        <dbReference type="ARBA" id="ARBA00022989"/>
    </source>
</evidence>
<feature type="transmembrane region" description="Helical" evidence="9">
    <location>
        <begin position="844"/>
        <end position="860"/>
    </location>
</feature>
<keyword evidence="3" id="KW-0808">Transferase</keyword>
<feature type="transmembrane region" description="Helical" evidence="9">
    <location>
        <begin position="768"/>
        <end position="790"/>
    </location>
</feature>
<evidence type="ECO:0000256" key="7">
    <source>
        <dbReference type="ARBA" id="ARBA00023180"/>
    </source>
</evidence>
<feature type="transmembrane region" description="Helical" evidence="9">
    <location>
        <begin position="802"/>
        <end position="824"/>
    </location>
</feature>
<feature type="transmembrane region" description="Helical" evidence="9">
    <location>
        <begin position="502"/>
        <end position="521"/>
    </location>
</feature>
<dbReference type="Pfam" id="PF07779">
    <property type="entry name" value="Cas1_AcylT"/>
    <property type="match status" value="1"/>
</dbReference>
<dbReference type="GO" id="GO:0016020">
    <property type="term" value="C:membrane"/>
    <property type="evidence" value="ECO:0007669"/>
    <property type="project" value="UniProtKB-SubCell"/>
</dbReference>
<dbReference type="AlphaFoldDB" id="A0AAE1L255"/>
<feature type="transmembrane region" description="Helical" evidence="9">
    <location>
        <begin position="618"/>
        <end position="642"/>
    </location>
</feature>
<proteinExistence type="inferred from homology"/>
<evidence type="ECO:0000256" key="9">
    <source>
        <dbReference type="SAM" id="Phobius"/>
    </source>
</evidence>
<feature type="transmembrane region" description="Helical" evidence="9">
    <location>
        <begin position="433"/>
        <end position="450"/>
    </location>
</feature>
<keyword evidence="6 9" id="KW-0472">Membrane</keyword>
<dbReference type="GO" id="GO:0005975">
    <property type="term" value="P:carbohydrate metabolic process"/>
    <property type="evidence" value="ECO:0007669"/>
    <property type="project" value="UniProtKB-ARBA"/>
</dbReference>
<evidence type="ECO:0000259" key="10">
    <source>
        <dbReference type="Pfam" id="PF07779"/>
    </source>
</evidence>
<keyword evidence="7" id="KW-0325">Glycoprotein</keyword>
<keyword evidence="12" id="KW-1185">Reference proteome</keyword>
<dbReference type="PANTHER" id="PTHR13533">
    <property type="entry name" value="N-ACETYLNEURAMINATE 9-O-ACETYLTRANSFERASE"/>
    <property type="match status" value="1"/>
</dbReference>
<keyword evidence="5 9" id="KW-1133">Transmembrane helix</keyword>
<dbReference type="EMBL" id="JAWQEG010000183">
    <property type="protein sequence ID" value="KAK3893706.1"/>
    <property type="molecule type" value="Genomic_DNA"/>
</dbReference>
<evidence type="ECO:0000313" key="12">
    <source>
        <dbReference type="Proteomes" id="UP001286313"/>
    </source>
</evidence>
<evidence type="ECO:0000256" key="6">
    <source>
        <dbReference type="ARBA" id="ARBA00023136"/>
    </source>
</evidence>
<feature type="transmembrane region" description="Helical" evidence="9">
    <location>
        <begin position="462"/>
        <end position="482"/>
    </location>
</feature>
<feature type="compositionally biased region" description="Gly residues" evidence="8">
    <location>
        <begin position="7"/>
        <end position="16"/>
    </location>
</feature>
<evidence type="ECO:0000256" key="2">
    <source>
        <dbReference type="ARBA" id="ARBA00010666"/>
    </source>
</evidence>
<dbReference type="GO" id="GO:0016740">
    <property type="term" value="F:transferase activity"/>
    <property type="evidence" value="ECO:0007669"/>
    <property type="project" value="UniProtKB-KW"/>
</dbReference>
<feature type="transmembrane region" description="Helical" evidence="9">
    <location>
        <begin position="553"/>
        <end position="573"/>
    </location>
</feature>
<accession>A0AAE1L255</accession>
<sequence>MTEREGGNGGGGGGMGNNLDNSHSASSSVTATAGKIVQLPVIEELNLYCNSKIAKIVASVVVGCFIAYHGFLHVVHGGESCQRLLSDGRFQGELIWQPYGCMLHTYSDIDSRRCMQYVAFLKRDNHFLFIGDSRIRQLYLALVKQLAVTPPQIPEKAHQDLRYNDTNLRLNVEFLWRPSLSQDTPALLSKLKRSAQLPQLIVMGGATHDIKDSNGSSQALEQYKSNLMDLLSSLDQIGSRTRLLWMLQDPVVHEKLKPEQCAITNDQLDLYNMAAMEVLSDTRVKLWWSSRLVAQGSLGTSSDGLHASHVAIKYDTQILMNLYCNDHLNFNDGTCCNSREAVTATQIATFAALCSCPIIMIAIAVKQWLCVSQHNPSSAASTSSLHEDQATHPLLLNNHTSNHQPSQQMQQQPPPEINTTPKKKTKQPSYSDVLWALGKLALIMGYFFLCDRTSLFMKENKYFSQLNFWLPLGYILALGLFFTEDTPHTRLLHPHMTQEWKGWMQLVILVYHMTGASRVLPIYMHVRVLVSAYLFLTGFGHFSYYWSGREMGIVRYCQVMFRINFLTVLLCLTMNRPYQFYYFVPLVSFWYTVLHLTLALPPRLALSRPGPEASPFNYLYSVVKFVGLGGFITVLFLSEVFFEKIFVMRPWKALFVTTDDDIHEWWFRWQLDRYSMLYGMVFSLLYNALTQYSIIEDKSGSNLLGGRPAVVVWCVAAVCLASYSALTSFCTSKPDCNEVHPYVVWVPILGYIVLRNMVGVLRTRYSAFFAWFGGISLELFVCQYHIWLAADTHGVLVLIPSYPVANALATSFVFVCVCHEVHHITEILTPVMVPNDPLRATRNLSVFVFLLMAIGVHDGVF</sequence>
<feature type="transmembrane region" description="Helical" evidence="9">
    <location>
        <begin position="580"/>
        <end position="598"/>
    </location>
</feature>
<comment type="caution">
    <text evidence="11">The sequence shown here is derived from an EMBL/GenBank/DDBJ whole genome shotgun (WGS) entry which is preliminary data.</text>
</comment>
<feature type="transmembrane region" description="Helical" evidence="9">
    <location>
        <begin position="528"/>
        <end position="547"/>
    </location>
</feature>
<dbReference type="Proteomes" id="UP001286313">
    <property type="component" value="Unassembled WGS sequence"/>
</dbReference>
<reference evidence="11" key="1">
    <citation type="submission" date="2023-10" db="EMBL/GenBank/DDBJ databases">
        <title>Genome assemblies of two species of porcelain crab, Petrolisthes cinctipes and Petrolisthes manimaculis (Anomura: Porcellanidae).</title>
        <authorList>
            <person name="Angst P."/>
        </authorList>
    </citation>
    <scope>NUCLEOTIDE SEQUENCE</scope>
    <source>
        <strain evidence="11">PB745_01</strain>
        <tissue evidence="11">Gill</tissue>
    </source>
</reference>
<protein>
    <recommendedName>
        <fullName evidence="10">Cas1p 10 TM acyl transferase domain-containing protein</fullName>
    </recommendedName>
</protein>
<organism evidence="11 12">
    <name type="scientific">Petrolisthes cinctipes</name>
    <name type="common">Flat porcelain crab</name>
    <dbReference type="NCBI Taxonomy" id="88211"/>
    <lineage>
        <taxon>Eukaryota</taxon>
        <taxon>Metazoa</taxon>
        <taxon>Ecdysozoa</taxon>
        <taxon>Arthropoda</taxon>
        <taxon>Crustacea</taxon>
        <taxon>Multicrustacea</taxon>
        <taxon>Malacostraca</taxon>
        <taxon>Eumalacostraca</taxon>
        <taxon>Eucarida</taxon>
        <taxon>Decapoda</taxon>
        <taxon>Pleocyemata</taxon>
        <taxon>Anomura</taxon>
        <taxon>Galatheoidea</taxon>
        <taxon>Porcellanidae</taxon>
        <taxon>Petrolisthes</taxon>
    </lineage>
</organism>
<name>A0AAE1L255_PETCI</name>
<dbReference type="InterPro" id="IPR012419">
    <property type="entry name" value="Cas1_AcylTrans_dom"/>
</dbReference>
<comment type="similarity">
    <text evidence="2">Belongs to the PC-esterase family. CASD1 subfamily.</text>
</comment>
<feature type="transmembrane region" description="Helical" evidence="9">
    <location>
        <begin position="710"/>
        <end position="730"/>
    </location>
</feature>
<evidence type="ECO:0000256" key="1">
    <source>
        <dbReference type="ARBA" id="ARBA00004141"/>
    </source>
</evidence>
<comment type="subcellular location">
    <subcellularLocation>
        <location evidence="1">Membrane</location>
        <topology evidence="1">Multi-pass membrane protein</topology>
    </subcellularLocation>
</comment>
<dbReference type="PANTHER" id="PTHR13533:SF1">
    <property type="entry name" value="N-ACETYLNEURAMINATE 9-O-ACETYLTRANSFERASE"/>
    <property type="match status" value="1"/>
</dbReference>
<keyword evidence="4 9" id="KW-0812">Transmembrane</keyword>
<gene>
    <name evidence="11" type="ORF">Pcinc_002490</name>
</gene>
<evidence type="ECO:0000313" key="11">
    <source>
        <dbReference type="EMBL" id="KAK3893706.1"/>
    </source>
</evidence>
<feature type="region of interest" description="Disordered" evidence="8">
    <location>
        <begin position="396"/>
        <end position="426"/>
    </location>
</feature>
<evidence type="ECO:0000256" key="3">
    <source>
        <dbReference type="ARBA" id="ARBA00022679"/>
    </source>
</evidence>
<feature type="transmembrane region" description="Helical" evidence="9">
    <location>
        <begin position="676"/>
        <end position="695"/>
    </location>
</feature>
<feature type="region of interest" description="Disordered" evidence="8">
    <location>
        <begin position="1"/>
        <end position="26"/>
    </location>
</feature>
<dbReference type="GO" id="GO:0005794">
    <property type="term" value="C:Golgi apparatus"/>
    <property type="evidence" value="ECO:0007669"/>
    <property type="project" value="UniProtKB-ARBA"/>
</dbReference>
<feature type="domain" description="Cas1p 10 TM acyl transferase" evidence="10">
    <location>
        <begin position="329"/>
        <end position="844"/>
    </location>
</feature>
<evidence type="ECO:0000256" key="8">
    <source>
        <dbReference type="SAM" id="MobiDB-lite"/>
    </source>
</evidence>